<evidence type="ECO:0000259" key="8">
    <source>
        <dbReference type="PROSITE" id="PS50048"/>
    </source>
</evidence>
<dbReference type="PROSITE" id="PS50048">
    <property type="entry name" value="ZN2_CY6_FUNGAL_2"/>
    <property type="match status" value="1"/>
</dbReference>
<dbReference type="SMART" id="SM00066">
    <property type="entry name" value="GAL4"/>
    <property type="match status" value="1"/>
</dbReference>
<feature type="compositionally biased region" description="Polar residues" evidence="7">
    <location>
        <begin position="88"/>
        <end position="108"/>
    </location>
</feature>
<dbReference type="PANTHER" id="PTHR47171">
    <property type="entry name" value="FARA-RELATED"/>
    <property type="match status" value="1"/>
</dbReference>
<proteinExistence type="predicted"/>
<dbReference type="PANTHER" id="PTHR47171:SF1">
    <property type="entry name" value="ZN(II)2CYS6 TRANSCRIPTION FACTOR (EUROFUNG)"/>
    <property type="match status" value="1"/>
</dbReference>
<accession>A0A5N5X5P2</accession>
<name>A0A5N5X5P2_9EURO</name>
<feature type="domain" description="Zn(2)-C6 fungal-type" evidence="8">
    <location>
        <begin position="19"/>
        <end position="50"/>
    </location>
</feature>
<keyword evidence="2" id="KW-0862">Zinc</keyword>
<dbReference type="InterPro" id="IPR052073">
    <property type="entry name" value="Amide_Lactam_Regulators"/>
</dbReference>
<dbReference type="Gene3D" id="4.10.240.10">
    <property type="entry name" value="Zn(2)-C6 fungal-type DNA-binding domain"/>
    <property type="match status" value="1"/>
</dbReference>
<gene>
    <name evidence="9" type="ORF">BDV29DRAFT_95113</name>
</gene>
<keyword evidence="3" id="KW-0805">Transcription regulation</keyword>
<keyword evidence="1" id="KW-0479">Metal-binding</keyword>
<dbReference type="GO" id="GO:0003677">
    <property type="term" value="F:DNA binding"/>
    <property type="evidence" value="ECO:0007669"/>
    <property type="project" value="UniProtKB-KW"/>
</dbReference>
<evidence type="ECO:0000256" key="5">
    <source>
        <dbReference type="ARBA" id="ARBA00023163"/>
    </source>
</evidence>
<dbReference type="OrthoDB" id="5121955at2759"/>
<dbReference type="Pfam" id="PF04082">
    <property type="entry name" value="Fungal_trans"/>
    <property type="match status" value="1"/>
</dbReference>
<organism evidence="9 10">
    <name type="scientific">Aspergillus leporis</name>
    <dbReference type="NCBI Taxonomy" id="41062"/>
    <lineage>
        <taxon>Eukaryota</taxon>
        <taxon>Fungi</taxon>
        <taxon>Dikarya</taxon>
        <taxon>Ascomycota</taxon>
        <taxon>Pezizomycotina</taxon>
        <taxon>Eurotiomycetes</taxon>
        <taxon>Eurotiomycetidae</taxon>
        <taxon>Eurotiales</taxon>
        <taxon>Aspergillaceae</taxon>
        <taxon>Aspergillus</taxon>
        <taxon>Aspergillus subgen. Circumdati</taxon>
    </lineage>
</organism>
<evidence type="ECO:0000256" key="7">
    <source>
        <dbReference type="SAM" id="MobiDB-lite"/>
    </source>
</evidence>
<dbReference type="SMART" id="SM00906">
    <property type="entry name" value="Fungal_trans"/>
    <property type="match status" value="1"/>
</dbReference>
<evidence type="ECO:0000313" key="10">
    <source>
        <dbReference type="Proteomes" id="UP000326565"/>
    </source>
</evidence>
<keyword evidence="5" id="KW-0804">Transcription</keyword>
<sequence>MSSEAESGRHPTRKRARQACLHCNRRRIRCNVLETQPCQNCVSLNVPCEVGISKRGKYPRKKALRQPATPIDEGNSIISDLTISTDHSIFHSGDSSTVQPDVSQSPDQRLQFRRRSSAAHPRSSFGSPWISPGNPANVSQNTVFLGESSPLTCVIDEGRRSPEKGSANTMQKTRLHYPIPERLDANSTRDEALRAHRRKVEGQLNADGAFSYPPKETCEILLRAYFTWFHPCFPILDRAAVKQSYARGDISHLLLQSMLFIGVSLCTDEDFLCTEFSVRYRAKFLFYSRAKAIYDADWESNKTTKLQSLFLLSSWRGGPSEERDTRFWLEVAISLAQKRGMHMMSKFSFQSTREEKLWKRIWWALYIRDQQSAAALGLPPRIRDEDCDVRMLEANDIHEDQILDDEQIFGAQTDEDMVYPVEMAKLARILRTIVSTQYLPIQSTAEESSRTELYQKLCEWESNLPTALKLESATSPRAIFLTGLLHMTYNNLHILLYRSSFLSPSNSTVDKLGQVALDAATRSTRIIEDMLSNNLVQHGPTHLITHAFSTLCIHTIHCRRTSGTGRKLAEHRAKLCLLGLQELQKTWDLENWVLDLFFRCLDDSTARTLRLTDIVTPSGQPTSQTGNPHREIEADHTQDLTLPMGMMKSNHDDPTLAPALQTSPIMENGDVAAPNDWYGLFNFTDDFTDVLGASSYHDSLKVQNLQFLYRFL</sequence>
<dbReference type="InterPro" id="IPR001138">
    <property type="entry name" value="Zn2Cys6_DnaBD"/>
</dbReference>
<dbReference type="InterPro" id="IPR036864">
    <property type="entry name" value="Zn2-C6_fun-type_DNA-bd_sf"/>
</dbReference>
<evidence type="ECO:0000256" key="1">
    <source>
        <dbReference type="ARBA" id="ARBA00022723"/>
    </source>
</evidence>
<dbReference type="Pfam" id="PF00172">
    <property type="entry name" value="Zn_clus"/>
    <property type="match status" value="1"/>
</dbReference>
<dbReference type="GO" id="GO:0008270">
    <property type="term" value="F:zinc ion binding"/>
    <property type="evidence" value="ECO:0007669"/>
    <property type="project" value="InterPro"/>
</dbReference>
<dbReference type="InterPro" id="IPR007219">
    <property type="entry name" value="XnlR_reg_dom"/>
</dbReference>
<dbReference type="EMBL" id="ML732185">
    <property type="protein sequence ID" value="KAB8076071.1"/>
    <property type="molecule type" value="Genomic_DNA"/>
</dbReference>
<evidence type="ECO:0000256" key="3">
    <source>
        <dbReference type="ARBA" id="ARBA00023015"/>
    </source>
</evidence>
<dbReference type="GO" id="GO:0009893">
    <property type="term" value="P:positive regulation of metabolic process"/>
    <property type="evidence" value="ECO:0007669"/>
    <property type="project" value="UniProtKB-ARBA"/>
</dbReference>
<protein>
    <submittedName>
        <fullName evidence="9">Zn(II)2Cys6 transcription factor</fullName>
    </submittedName>
</protein>
<dbReference type="CDD" id="cd00067">
    <property type="entry name" value="GAL4"/>
    <property type="match status" value="1"/>
</dbReference>
<feature type="region of interest" description="Disordered" evidence="7">
    <location>
        <begin position="88"/>
        <end position="134"/>
    </location>
</feature>
<keyword evidence="10" id="KW-1185">Reference proteome</keyword>
<keyword evidence="4" id="KW-0238">DNA-binding</keyword>
<evidence type="ECO:0000256" key="2">
    <source>
        <dbReference type="ARBA" id="ARBA00022833"/>
    </source>
</evidence>
<evidence type="ECO:0000313" key="9">
    <source>
        <dbReference type="EMBL" id="KAB8076071.1"/>
    </source>
</evidence>
<dbReference type="AlphaFoldDB" id="A0A5N5X5P2"/>
<dbReference type="SUPFAM" id="SSF57701">
    <property type="entry name" value="Zn2/Cys6 DNA-binding domain"/>
    <property type="match status" value="1"/>
</dbReference>
<dbReference type="GO" id="GO:0006351">
    <property type="term" value="P:DNA-templated transcription"/>
    <property type="evidence" value="ECO:0007669"/>
    <property type="project" value="InterPro"/>
</dbReference>
<evidence type="ECO:0000256" key="6">
    <source>
        <dbReference type="ARBA" id="ARBA00023242"/>
    </source>
</evidence>
<evidence type="ECO:0000256" key="4">
    <source>
        <dbReference type="ARBA" id="ARBA00023125"/>
    </source>
</evidence>
<dbReference type="CDD" id="cd12148">
    <property type="entry name" value="fungal_TF_MHR"/>
    <property type="match status" value="1"/>
</dbReference>
<reference evidence="9 10" key="1">
    <citation type="submission" date="2019-04" db="EMBL/GenBank/DDBJ databases">
        <title>Friends and foes A comparative genomics study of 23 Aspergillus species from section Flavi.</title>
        <authorList>
            <consortium name="DOE Joint Genome Institute"/>
            <person name="Kjaerbolling I."/>
            <person name="Vesth T."/>
            <person name="Frisvad J.C."/>
            <person name="Nybo J.L."/>
            <person name="Theobald S."/>
            <person name="Kildgaard S."/>
            <person name="Isbrandt T."/>
            <person name="Kuo A."/>
            <person name="Sato A."/>
            <person name="Lyhne E.K."/>
            <person name="Kogle M.E."/>
            <person name="Wiebenga A."/>
            <person name="Kun R.S."/>
            <person name="Lubbers R.J."/>
            <person name="Makela M.R."/>
            <person name="Barry K."/>
            <person name="Chovatia M."/>
            <person name="Clum A."/>
            <person name="Daum C."/>
            <person name="Haridas S."/>
            <person name="He G."/>
            <person name="LaButti K."/>
            <person name="Lipzen A."/>
            <person name="Mondo S."/>
            <person name="Riley R."/>
            <person name="Salamov A."/>
            <person name="Simmons B.A."/>
            <person name="Magnuson J.K."/>
            <person name="Henrissat B."/>
            <person name="Mortensen U.H."/>
            <person name="Larsen T.O."/>
            <person name="Devries R.P."/>
            <person name="Grigoriev I.V."/>
            <person name="Machida M."/>
            <person name="Baker S.E."/>
            <person name="Andersen M.R."/>
        </authorList>
    </citation>
    <scope>NUCLEOTIDE SEQUENCE [LARGE SCALE GENOMIC DNA]</scope>
    <source>
        <strain evidence="9 10">CBS 151.66</strain>
    </source>
</reference>
<dbReference type="Proteomes" id="UP000326565">
    <property type="component" value="Unassembled WGS sequence"/>
</dbReference>
<dbReference type="GO" id="GO:0000981">
    <property type="term" value="F:DNA-binding transcription factor activity, RNA polymerase II-specific"/>
    <property type="evidence" value="ECO:0007669"/>
    <property type="project" value="InterPro"/>
</dbReference>
<keyword evidence="6" id="KW-0539">Nucleus</keyword>